<sequence>MPESAPQSAALEDIMVAMDVVDTLRHQEKLVARELDGEGRRERLLTRLRNMYAAQGIEVPDHVLEQGIAALEEERFQYKAVASSWRTRIAKIWVSRARWAKPVGFLSVLASALYAVYFTVDVLPQRQLLSSLPTQVRTSLSQIKAVAKKPEIVVEAERIAANAQAALAAGNLEVAESVLGNLTALNRQLNQSFTVRIVARPNKQSGVWRRPPGNPNGRNYYLIVEAVDAKNQPVELAIMNEENNKATKVTSWGLRVDEKTFNRVAADKKDDGIIQNNIVGHKPVGVLQMEYVVATSGATITEW</sequence>
<evidence type="ECO:0000313" key="1">
    <source>
        <dbReference type="EMBL" id="RBP49238.1"/>
    </source>
</evidence>
<organism evidence="1 2">
    <name type="scientific">Arenicella xantha</name>
    <dbReference type="NCBI Taxonomy" id="644221"/>
    <lineage>
        <taxon>Bacteria</taxon>
        <taxon>Pseudomonadati</taxon>
        <taxon>Pseudomonadota</taxon>
        <taxon>Gammaproteobacteria</taxon>
        <taxon>Arenicellales</taxon>
        <taxon>Arenicellaceae</taxon>
        <taxon>Arenicella</taxon>
    </lineage>
</organism>
<dbReference type="RefSeq" id="WP_113955103.1">
    <property type="nucleotide sequence ID" value="NZ_QNRT01000004.1"/>
</dbReference>
<dbReference type="Proteomes" id="UP000253083">
    <property type="component" value="Unassembled WGS sequence"/>
</dbReference>
<accession>A0A395JKC9</accession>
<dbReference type="InParanoid" id="A0A395JKC9"/>
<gene>
    <name evidence="1" type="ORF">DFR28_104166</name>
</gene>
<protein>
    <submittedName>
        <fullName evidence="1">Uncharacterized protein</fullName>
    </submittedName>
</protein>
<name>A0A395JKC9_9GAMM</name>
<reference evidence="1 2" key="1">
    <citation type="submission" date="2018-06" db="EMBL/GenBank/DDBJ databases">
        <title>Genomic Encyclopedia of Type Strains, Phase IV (KMG-IV): sequencing the most valuable type-strain genomes for metagenomic binning, comparative biology and taxonomic classification.</title>
        <authorList>
            <person name="Goeker M."/>
        </authorList>
    </citation>
    <scope>NUCLEOTIDE SEQUENCE [LARGE SCALE GENOMIC DNA]</scope>
    <source>
        <strain evidence="1 2">DSM 24032</strain>
    </source>
</reference>
<comment type="caution">
    <text evidence="1">The sequence shown here is derived from an EMBL/GenBank/DDBJ whole genome shotgun (WGS) entry which is preliminary data.</text>
</comment>
<proteinExistence type="predicted"/>
<dbReference type="InterPro" id="IPR045964">
    <property type="entry name" value="DUF6384"/>
</dbReference>
<dbReference type="OrthoDB" id="6115808at2"/>
<evidence type="ECO:0000313" key="2">
    <source>
        <dbReference type="Proteomes" id="UP000253083"/>
    </source>
</evidence>
<dbReference type="EMBL" id="QNRT01000004">
    <property type="protein sequence ID" value="RBP49238.1"/>
    <property type="molecule type" value="Genomic_DNA"/>
</dbReference>
<dbReference type="AlphaFoldDB" id="A0A395JKC9"/>
<keyword evidence="2" id="KW-1185">Reference proteome</keyword>
<dbReference type="Pfam" id="PF19911">
    <property type="entry name" value="DUF6384"/>
    <property type="match status" value="1"/>
</dbReference>